<reference evidence="2 3" key="1">
    <citation type="submission" date="2018-01" db="EMBL/GenBank/DDBJ databases">
        <title>Genome sequence of a Cantenovulum-like bacteria.</title>
        <authorList>
            <person name="Tan W.R."/>
            <person name="Lau N.-S."/>
            <person name="Go F."/>
            <person name="Amirul A.-A.A."/>
        </authorList>
    </citation>
    <scope>NUCLEOTIDE SEQUENCE [LARGE SCALE GENOMIC DNA]</scope>
    <source>
        <strain evidence="2 3">CCB-QB4</strain>
    </source>
</reference>
<dbReference type="InterPro" id="IPR052516">
    <property type="entry name" value="N-heterocyclic_Hydroxylase"/>
</dbReference>
<dbReference type="KEGG" id="cate:C2869_01165"/>
<dbReference type="Gene3D" id="3.90.1170.50">
    <property type="entry name" value="Aldehyde oxidase/xanthine dehydrogenase, a/b hammerhead"/>
    <property type="match status" value="1"/>
</dbReference>
<accession>A0A2S0VLR8</accession>
<dbReference type="InterPro" id="IPR008274">
    <property type="entry name" value="AldOxase/xan_DH_MoCoBD1"/>
</dbReference>
<dbReference type="PANTHER" id="PTHR47495">
    <property type="entry name" value="ALDEHYDE DEHYDROGENASE"/>
    <property type="match status" value="1"/>
</dbReference>
<dbReference type="Pfam" id="PF20256">
    <property type="entry name" value="MoCoBD_2"/>
    <property type="match status" value="2"/>
</dbReference>
<evidence type="ECO:0000259" key="1">
    <source>
        <dbReference type="SMART" id="SM01008"/>
    </source>
</evidence>
<dbReference type="EMBL" id="CP026604">
    <property type="protein sequence ID" value="AWB65135.1"/>
    <property type="molecule type" value="Genomic_DNA"/>
</dbReference>
<evidence type="ECO:0000313" key="3">
    <source>
        <dbReference type="Proteomes" id="UP000244441"/>
    </source>
</evidence>
<evidence type="ECO:0000313" key="2">
    <source>
        <dbReference type="EMBL" id="AWB65135.1"/>
    </source>
</evidence>
<dbReference type="InterPro" id="IPR000674">
    <property type="entry name" value="Ald_Oxase/Xan_DH_a/b"/>
</dbReference>
<dbReference type="RefSeq" id="WP_108601213.1">
    <property type="nucleotide sequence ID" value="NZ_CP026604.1"/>
</dbReference>
<dbReference type="GO" id="GO:0016491">
    <property type="term" value="F:oxidoreductase activity"/>
    <property type="evidence" value="ECO:0007669"/>
    <property type="project" value="InterPro"/>
</dbReference>
<proteinExistence type="predicted"/>
<gene>
    <name evidence="2" type="ORF">C2869_01165</name>
</gene>
<dbReference type="InterPro" id="IPR046867">
    <property type="entry name" value="AldOxase/xan_DH_MoCoBD2"/>
</dbReference>
<dbReference type="Pfam" id="PF02738">
    <property type="entry name" value="MoCoBD_1"/>
    <property type="match status" value="1"/>
</dbReference>
<dbReference type="Gene3D" id="3.30.365.10">
    <property type="entry name" value="Aldehyde oxidase/xanthine dehydrogenase, molybdopterin binding domain"/>
    <property type="match status" value="4"/>
</dbReference>
<organism evidence="2 3">
    <name type="scientific">Saccharobesus litoralis</name>
    <dbReference type="NCBI Taxonomy" id="2172099"/>
    <lineage>
        <taxon>Bacteria</taxon>
        <taxon>Pseudomonadati</taxon>
        <taxon>Pseudomonadota</taxon>
        <taxon>Gammaproteobacteria</taxon>
        <taxon>Alteromonadales</taxon>
        <taxon>Alteromonadaceae</taxon>
        <taxon>Saccharobesus</taxon>
    </lineage>
</organism>
<protein>
    <submittedName>
        <fullName evidence="2">Xanthine dehydrogenase family protein molybdopterin-binding subunit</fullName>
    </submittedName>
</protein>
<name>A0A2S0VLR8_9ALTE</name>
<dbReference type="Proteomes" id="UP000244441">
    <property type="component" value="Chromosome"/>
</dbReference>
<keyword evidence="3" id="KW-1185">Reference proteome</keyword>
<dbReference type="InterPro" id="IPR037165">
    <property type="entry name" value="AldOxase/xan_DH_Mopterin-bd_sf"/>
</dbReference>
<dbReference type="OrthoDB" id="9767994at2"/>
<dbReference type="AlphaFoldDB" id="A0A2S0VLR8"/>
<feature type="domain" description="Aldehyde oxidase/xanthine dehydrogenase a/b hammerhead" evidence="1">
    <location>
        <begin position="206"/>
        <end position="295"/>
    </location>
</feature>
<dbReference type="InterPro" id="IPR012368">
    <property type="entry name" value="OxRdtase_Mopterin-bd_su_IorB"/>
</dbReference>
<sequence length="748" mass="81969">MNTFILNRRDFLTLTGISGTGLLLGCTASIDPQTPIVPLDTTPQSLNLFVAIRPDNTVDIVNHRSEMGQGAKTGVIQMIAEELEADWDKINVIQGLGNRDYGSQNTDASSSVRKFYTKLRQVGASARTMLEQAAANYWQIELSQVKAQNHRVTNQINGNSLSFGDLAELAAKQAIPDAKSLTYKKTKAFKLIKQSIPIVDLQDMTSGNTTYGIDVELPDLLIAVIARCPVLHGKVVSFDATATKQIPGVVDVIQMPQTANPVLFKPVSGVAVLATNTWAAKKGRDALKIKWDLGSNKNYNSDKALNEMLDRAKQNAKITAFKGDIKQGFSQAKTIIEAQYQVPFEAHTPMEPPAATAYVQQDNCEIWAATQNPQAVMKHVSALLGIKQNQVKANVTLLGGGFGRKAKADFAVEAAYLSQQSAKPVKVVWTREDDIQAGYFHAGSAQYIKAGVDNNQQITAWLQRTVIPTIGSTFNAKAFDPQNFELSMGFNDLPYDVQNLQSEATGAPVPARIGWMRSVCNIQHAFAIHSFIDELAHAQGIAPNQFLRQAYGQDRQVNPFNDFNFKKYGNYSEKFKKHPILTSRYKGVLDKLEHLVDFAQPLASGQGWGLAIHRSFVSYVGVATKVEIKNNRLRVLDCKVVVDCGIAVNPDRVKAQMEGAIAYGLTIALQAKIDFKQGAVKQSNFHDYPPLRINQCPKIEVVIIESDHAPGGVGEPGVPPVAPSVTNAIFAATGKRYRKLPLNQYFSV</sequence>
<dbReference type="SUPFAM" id="SSF56003">
    <property type="entry name" value="Molybdenum cofactor-binding domain"/>
    <property type="match status" value="2"/>
</dbReference>
<dbReference type="PIRSF" id="PIRSF036389">
    <property type="entry name" value="IOR_B"/>
    <property type="match status" value="1"/>
</dbReference>
<dbReference type="SMART" id="SM01008">
    <property type="entry name" value="Ald_Xan_dh_C"/>
    <property type="match status" value="1"/>
</dbReference>
<dbReference type="PANTHER" id="PTHR47495:SF3">
    <property type="entry name" value="BLR6219 PROTEIN"/>
    <property type="match status" value="1"/>
</dbReference>